<keyword evidence="9" id="KW-1185">Reference proteome</keyword>
<proteinExistence type="predicted"/>
<feature type="compositionally biased region" description="Polar residues" evidence="6">
    <location>
        <begin position="34"/>
        <end position="47"/>
    </location>
</feature>
<dbReference type="GO" id="GO:0005634">
    <property type="term" value="C:nucleus"/>
    <property type="evidence" value="ECO:0007669"/>
    <property type="project" value="UniProtKB-UniRule"/>
</dbReference>
<keyword evidence="3" id="KW-0804">Transcription</keyword>
<feature type="compositionally biased region" description="Low complexity" evidence="6">
    <location>
        <begin position="216"/>
        <end position="227"/>
    </location>
</feature>
<feature type="compositionally biased region" description="Gly residues" evidence="6">
    <location>
        <begin position="188"/>
        <end position="199"/>
    </location>
</feature>
<evidence type="ECO:0000256" key="4">
    <source>
        <dbReference type="ARBA" id="ARBA00023242"/>
    </source>
</evidence>
<dbReference type="Pfam" id="PF00505">
    <property type="entry name" value="HMG_box"/>
    <property type="match status" value="1"/>
</dbReference>
<evidence type="ECO:0000256" key="5">
    <source>
        <dbReference type="PROSITE-ProRule" id="PRU00267"/>
    </source>
</evidence>
<dbReference type="PANTHER" id="PTHR45789:SF2">
    <property type="entry name" value="FI18025P1"/>
    <property type="match status" value="1"/>
</dbReference>
<feature type="DNA-binding region" description="HMG box" evidence="5">
    <location>
        <begin position="332"/>
        <end position="400"/>
    </location>
</feature>
<dbReference type="InterPro" id="IPR009071">
    <property type="entry name" value="HMG_box_dom"/>
</dbReference>
<dbReference type="Gene3D" id="1.10.30.10">
    <property type="entry name" value="High mobility group box domain"/>
    <property type="match status" value="1"/>
</dbReference>
<feature type="domain" description="HMG box" evidence="7">
    <location>
        <begin position="332"/>
        <end position="400"/>
    </location>
</feature>
<dbReference type="AlphaFoldDB" id="A0A226E6F8"/>
<keyword evidence="2 5" id="KW-0238">DNA-binding</keyword>
<dbReference type="SMART" id="SM00398">
    <property type="entry name" value="HMG"/>
    <property type="match status" value="1"/>
</dbReference>
<accession>A0A226E6F8</accession>
<evidence type="ECO:0000256" key="3">
    <source>
        <dbReference type="ARBA" id="ARBA00023163"/>
    </source>
</evidence>
<feature type="compositionally biased region" description="Gly residues" evidence="6">
    <location>
        <begin position="65"/>
        <end position="74"/>
    </location>
</feature>
<feature type="compositionally biased region" description="Polar residues" evidence="6">
    <location>
        <begin position="262"/>
        <end position="288"/>
    </location>
</feature>
<feature type="region of interest" description="Disordered" evidence="6">
    <location>
        <begin position="1"/>
        <end position="80"/>
    </location>
</feature>
<evidence type="ECO:0000313" key="9">
    <source>
        <dbReference type="Proteomes" id="UP000198287"/>
    </source>
</evidence>
<feature type="compositionally biased region" description="Basic and acidic residues" evidence="6">
    <location>
        <begin position="15"/>
        <end position="28"/>
    </location>
</feature>
<dbReference type="InterPro" id="IPR051356">
    <property type="entry name" value="SOX/SOX-like_TF"/>
</dbReference>
<feature type="region of interest" description="Disordered" evidence="6">
    <location>
        <begin position="467"/>
        <end position="504"/>
    </location>
</feature>
<dbReference type="OMA" id="FNDSLHM"/>
<protein>
    <submittedName>
        <fullName evidence="8">Transcription factor Sox-6</fullName>
    </submittedName>
</protein>
<dbReference type="Proteomes" id="UP000198287">
    <property type="component" value="Unassembled WGS sequence"/>
</dbReference>
<dbReference type="PANTHER" id="PTHR45789">
    <property type="entry name" value="FI18025P1"/>
    <property type="match status" value="1"/>
</dbReference>
<dbReference type="GO" id="GO:0000978">
    <property type="term" value="F:RNA polymerase II cis-regulatory region sequence-specific DNA binding"/>
    <property type="evidence" value="ECO:0007669"/>
    <property type="project" value="TreeGrafter"/>
</dbReference>
<dbReference type="OrthoDB" id="6247875at2759"/>
<dbReference type="InterPro" id="IPR036910">
    <property type="entry name" value="HMG_box_dom_sf"/>
</dbReference>
<dbReference type="SUPFAM" id="SSF47095">
    <property type="entry name" value="HMG-box"/>
    <property type="match status" value="1"/>
</dbReference>
<keyword evidence="1" id="KW-0805">Transcription regulation</keyword>
<dbReference type="STRING" id="158441.A0A226E6F8"/>
<name>A0A226E6F8_FOLCA</name>
<comment type="caution">
    <text evidence="8">The sequence shown here is derived from an EMBL/GenBank/DDBJ whole genome shotgun (WGS) entry which is preliminary data.</text>
</comment>
<evidence type="ECO:0000256" key="6">
    <source>
        <dbReference type="SAM" id="MobiDB-lite"/>
    </source>
</evidence>
<evidence type="ECO:0000256" key="1">
    <source>
        <dbReference type="ARBA" id="ARBA00023015"/>
    </source>
</evidence>
<keyword evidence="4 5" id="KW-0539">Nucleus</keyword>
<dbReference type="CDD" id="cd22042">
    <property type="entry name" value="HMG-box_EGL13-like"/>
    <property type="match status" value="1"/>
</dbReference>
<gene>
    <name evidence="8" type="ORF">Fcan01_11968</name>
</gene>
<feature type="region of interest" description="Disordered" evidence="6">
    <location>
        <begin position="150"/>
        <end position="232"/>
    </location>
</feature>
<dbReference type="PROSITE" id="PS50118">
    <property type="entry name" value="HMG_BOX_2"/>
    <property type="match status" value="1"/>
</dbReference>
<evidence type="ECO:0000313" key="8">
    <source>
        <dbReference type="EMBL" id="OXA52908.1"/>
    </source>
</evidence>
<dbReference type="FunFam" id="1.10.30.10:FF:000003">
    <property type="entry name" value="Putative transcription factor SOX-6"/>
    <property type="match status" value="1"/>
</dbReference>
<evidence type="ECO:0000259" key="7">
    <source>
        <dbReference type="PROSITE" id="PS50118"/>
    </source>
</evidence>
<dbReference type="GO" id="GO:0045165">
    <property type="term" value="P:cell fate commitment"/>
    <property type="evidence" value="ECO:0007669"/>
    <property type="project" value="TreeGrafter"/>
</dbReference>
<dbReference type="EMBL" id="LNIX01000006">
    <property type="protein sequence ID" value="OXA52908.1"/>
    <property type="molecule type" value="Genomic_DNA"/>
</dbReference>
<dbReference type="GO" id="GO:0000981">
    <property type="term" value="F:DNA-binding transcription factor activity, RNA polymerase II-specific"/>
    <property type="evidence" value="ECO:0007669"/>
    <property type="project" value="TreeGrafter"/>
</dbReference>
<sequence>MCETRRLNLNPFLGGKDRGDSEHSDSFHGRQQHHQSANHTSNSYSQHSNKKQDTGGGHHVRGSETSGGAGGGKNGCKQATNLPSPIQSFLNPQAMAAAAAMGQNFVLFPFLDQLHYGGAGAFQNTLQNIQPCISKNSLVYPNAKTFPGMPMMPTSAPRQAPYAPQLSPPTPAEADGPLNLSKPKGSSGSRGSGGGGVGRGCDVMMSNGDRSPTLHQNQSSDSSSRNSVPPGLVLPSTFMPFATFPLPSGNGSKDQPFPFSPTLPQSSMNQGKIGQYSHSSGYAMNGNSQDEDMIGSGGHNRSKDDGEYGSGCHQSAKIIRQQKRESDSKPHIKRPMNAFMVWAKDERRKILKACPDMHNSNISKILGAKWKAMSNGEKQPYYEEQSRLSKLHMEKHPDYRYRPRPKRTCIVDGKKMRISEYKSLMRQRRQEMRQIWCRESGLNPPSGTGLSDLPDLSQYLHNAGDLSQAGIRDDTDETSSADGSLFNDSLHMQDMEANSRAGSP</sequence>
<evidence type="ECO:0000256" key="2">
    <source>
        <dbReference type="ARBA" id="ARBA00023125"/>
    </source>
</evidence>
<feature type="region of interest" description="Disordered" evidence="6">
    <location>
        <begin position="245"/>
        <end position="330"/>
    </location>
</feature>
<reference evidence="8 9" key="1">
    <citation type="submission" date="2015-12" db="EMBL/GenBank/DDBJ databases">
        <title>The genome of Folsomia candida.</title>
        <authorList>
            <person name="Faddeeva A."/>
            <person name="Derks M.F."/>
            <person name="Anvar Y."/>
            <person name="Smit S."/>
            <person name="Van Straalen N."/>
            <person name="Roelofs D."/>
        </authorList>
    </citation>
    <scope>NUCLEOTIDE SEQUENCE [LARGE SCALE GENOMIC DNA]</scope>
    <source>
        <strain evidence="8 9">VU population</strain>
        <tissue evidence="8">Whole body</tissue>
    </source>
</reference>
<organism evidence="8 9">
    <name type="scientific">Folsomia candida</name>
    <name type="common">Springtail</name>
    <dbReference type="NCBI Taxonomy" id="158441"/>
    <lineage>
        <taxon>Eukaryota</taxon>
        <taxon>Metazoa</taxon>
        <taxon>Ecdysozoa</taxon>
        <taxon>Arthropoda</taxon>
        <taxon>Hexapoda</taxon>
        <taxon>Collembola</taxon>
        <taxon>Entomobryomorpha</taxon>
        <taxon>Isotomoidea</taxon>
        <taxon>Isotomidae</taxon>
        <taxon>Proisotominae</taxon>
        <taxon>Folsomia</taxon>
    </lineage>
</organism>